<organism evidence="1 2">
    <name type="scientific">Pseudaminobacter soli</name>
    <name type="common">ex Li et al. 2025</name>
    <dbReference type="NCBI Taxonomy" id="1295366"/>
    <lineage>
        <taxon>Bacteria</taxon>
        <taxon>Pseudomonadati</taxon>
        <taxon>Pseudomonadota</taxon>
        <taxon>Alphaproteobacteria</taxon>
        <taxon>Hyphomicrobiales</taxon>
        <taxon>Phyllobacteriaceae</taxon>
        <taxon>Pseudaminobacter</taxon>
    </lineage>
</organism>
<dbReference type="OrthoDB" id="9806511at2"/>
<dbReference type="Pfam" id="PF09981">
    <property type="entry name" value="DUF2218"/>
    <property type="match status" value="1"/>
</dbReference>
<accession>A0A2P7SA09</accession>
<protein>
    <submittedName>
        <fullName evidence="1">DUF2218 domain-containing protein</fullName>
    </submittedName>
</protein>
<reference evidence="1 2" key="1">
    <citation type="submission" date="2018-03" db="EMBL/GenBank/DDBJ databases">
        <title>The draft genome of Mesorhizobium soli JCM 19897.</title>
        <authorList>
            <person name="Li L."/>
            <person name="Liu L."/>
            <person name="Liang L."/>
            <person name="Wang T."/>
            <person name="Zhang X."/>
        </authorList>
    </citation>
    <scope>NUCLEOTIDE SEQUENCE [LARGE SCALE GENOMIC DNA]</scope>
    <source>
        <strain evidence="1 2">JCM 19897</strain>
    </source>
</reference>
<evidence type="ECO:0000313" key="1">
    <source>
        <dbReference type="EMBL" id="PSJ59323.1"/>
    </source>
</evidence>
<comment type="caution">
    <text evidence="1">The sequence shown here is derived from an EMBL/GenBank/DDBJ whole genome shotgun (WGS) entry which is preliminary data.</text>
</comment>
<gene>
    <name evidence="1" type="ORF">C7I85_17080</name>
</gene>
<name>A0A2P7SA09_9HYPH</name>
<dbReference type="PIRSF" id="PIRSF028291">
    <property type="entry name" value="UCP028291"/>
    <property type="match status" value="1"/>
</dbReference>
<sequence>MAKSKAVVETEHASRYLQQLCKHWSHKFAVEFSPTEGRIDLGEGRVVDLRANDASLTVEVEAPELPRMEQVVVDHIVRFAFREDLVFDWKPVQ</sequence>
<dbReference type="Gene3D" id="3.30.310.50">
    <property type="entry name" value="Alpha-D-phosphohexomutase, C-terminal domain"/>
    <property type="match status" value="1"/>
</dbReference>
<keyword evidence="2" id="KW-1185">Reference proteome</keyword>
<dbReference type="EMBL" id="PXYL01000008">
    <property type="protein sequence ID" value="PSJ59323.1"/>
    <property type="molecule type" value="Genomic_DNA"/>
</dbReference>
<dbReference type="Proteomes" id="UP000240653">
    <property type="component" value="Unassembled WGS sequence"/>
</dbReference>
<dbReference type="RefSeq" id="WP_106725208.1">
    <property type="nucleotide sequence ID" value="NZ_PXYL01000008.1"/>
</dbReference>
<proteinExistence type="predicted"/>
<evidence type="ECO:0000313" key="2">
    <source>
        <dbReference type="Proteomes" id="UP000240653"/>
    </source>
</evidence>
<dbReference type="AlphaFoldDB" id="A0A2P7SA09"/>
<dbReference type="InterPro" id="IPR014543">
    <property type="entry name" value="UCP028291"/>
</dbReference>